<evidence type="ECO:0000259" key="1">
    <source>
        <dbReference type="PROSITE" id="PS50994"/>
    </source>
</evidence>
<dbReference type="InterPro" id="IPR001584">
    <property type="entry name" value="Integrase_cat-core"/>
</dbReference>
<dbReference type="InterPro" id="IPR036397">
    <property type="entry name" value="RNaseH_sf"/>
</dbReference>
<evidence type="ECO:0000313" key="2">
    <source>
        <dbReference type="EMBL" id="QIZ20166.1"/>
    </source>
</evidence>
<geneLocation type="plasmid" evidence="2">
    <name>pNFYY023-1</name>
</geneLocation>
<dbReference type="SUPFAM" id="SSF53098">
    <property type="entry name" value="Ribonuclease H-like"/>
    <property type="match status" value="1"/>
</dbReference>
<organism evidence="2">
    <name type="scientific">Comamonas testosteroni</name>
    <name type="common">Pseudomonas testosteroni</name>
    <dbReference type="NCBI Taxonomy" id="285"/>
    <lineage>
        <taxon>Bacteria</taxon>
        <taxon>Pseudomonadati</taxon>
        <taxon>Pseudomonadota</taxon>
        <taxon>Betaproteobacteria</taxon>
        <taxon>Burkholderiales</taxon>
        <taxon>Comamonadaceae</taxon>
        <taxon>Comamonas</taxon>
    </lineage>
</organism>
<dbReference type="PROSITE" id="PS50994">
    <property type="entry name" value="INTEGRASE"/>
    <property type="match status" value="1"/>
</dbReference>
<dbReference type="InterPro" id="IPR012337">
    <property type="entry name" value="RNaseH-like_sf"/>
</dbReference>
<dbReference type="GO" id="GO:0015074">
    <property type="term" value="P:DNA integration"/>
    <property type="evidence" value="ECO:0007669"/>
    <property type="project" value="InterPro"/>
</dbReference>
<accession>A0A6H1Q0E5</accession>
<dbReference type="GO" id="GO:0003676">
    <property type="term" value="F:nucleic acid binding"/>
    <property type="evidence" value="ECO:0007669"/>
    <property type="project" value="InterPro"/>
</dbReference>
<protein>
    <submittedName>
        <fullName evidence="2">Transposase</fullName>
    </submittedName>
</protein>
<keyword evidence="2" id="KW-0614">Plasmid</keyword>
<feature type="domain" description="Integrase catalytic" evidence="1">
    <location>
        <begin position="254"/>
        <end position="456"/>
    </location>
</feature>
<dbReference type="EMBL" id="MT011984">
    <property type="protein sequence ID" value="QIZ20166.1"/>
    <property type="molecule type" value="Genomic_DNA"/>
</dbReference>
<dbReference type="Gene3D" id="3.30.420.10">
    <property type="entry name" value="Ribonuclease H-like superfamily/Ribonuclease H"/>
    <property type="match status" value="1"/>
</dbReference>
<name>A0A6H1Q0E5_COMTE</name>
<proteinExistence type="predicted"/>
<sequence length="650" mass="73782">MQFALQTGLTLRSGQRTLELTRELPDGEYQLEDVVTRRASVVTVSQLIQRIYRNEYQVILAGAPEGQASNRKVVSVLDLSSLKAHERQELEHRLDYVKGMHRQGISKGQRKKIEAAIAKLARSKNEECPSPTTVMLWMRKYEASGKNALALVDKHRMRKKVNRLTSTVEQVVWRVLKEHYLTTAKNSIRFTHDQLKTALKREVAAGRIQTKEAQVSYPTLARRVEYIDKYARVSAREGVARARLLCRTAFPDGAAMYPYQRVEIDHTPLNWVVICDRTGLPLGRPILTVMIDAYSGYILGFYLSFYGPGLTSVCGVVRNSILPKAELLAGLNLQHDWLSMGLGDEWVIDNGLEFHSFGFKTMAMSLGVDLMYCRVRTPWLKPHVERFFSTLNTLTLMKGRISKTVANVARIDPYRDASITFSDLVRGLLMFVVDVHPHQPNWRKMAIPYELFAEGIQRCPPAMFPGSMEQLTLAAGMAKNLTLHQGGIEFYGLPYGSYAFKDIVKRYGSKHKLLCKLDPDDISTMKVLDPDGLTWHDAACRWPEYARGLSFNQHQLTRKFAKADLNSTDKQEALLASRQRLHEHWLGATNHRGRADALLAGRYADMTSHKVLTSTESVSHLPLSESKKIIVPNEYRISEKEIPEFESLSF</sequence>
<dbReference type="AlphaFoldDB" id="A0A6H1Q0E5"/>
<reference evidence="2" key="1">
    <citation type="submission" date="2020-01" db="EMBL/GenBank/DDBJ databases">
        <title>Whole-genome sequencing for Comamonas testosteroni.</title>
        <authorList>
            <person name="Qin Y."/>
            <person name="Rui Y."/>
        </authorList>
    </citation>
    <scope>NUCLEOTIDE SEQUENCE</scope>
    <source>
        <strain evidence="2">NFYY023</strain>
        <plasmid evidence="2">pNFYY023-1</plasmid>
    </source>
</reference>